<dbReference type="EMBL" id="AYRZ02000009">
    <property type="protein sequence ID" value="PHT73066.1"/>
    <property type="molecule type" value="Genomic_DNA"/>
</dbReference>
<dbReference type="Proteomes" id="UP000222542">
    <property type="component" value="Unassembled WGS sequence"/>
</dbReference>
<proteinExistence type="predicted"/>
<comment type="caution">
    <text evidence="1">The sequence shown here is derived from an EMBL/GenBank/DDBJ whole genome shotgun (WGS) entry which is preliminary data.</text>
</comment>
<organism evidence="1 2">
    <name type="scientific">Capsicum annuum</name>
    <name type="common">Capsicum pepper</name>
    <dbReference type="NCBI Taxonomy" id="4072"/>
    <lineage>
        <taxon>Eukaryota</taxon>
        <taxon>Viridiplantae</taxon>
        <taxon>Streptophyta</taxon>
        <taxon>Embryophyta</taxon>
        <taxon>Tracheophyta</taxon>
        <taxon>Spermatophyta</taxon>
        <taxon>Magnoliopsida</taxon>
        <taxon>eudicotyledons</taxon>
        <taxon>Gunneridae</taxon>
        <taxon>Pentapetalae</taxon>
        <taxon>asterids</taxon>
        <taxon>lamiids</taxon>
        <taxon>Solanales</taxon>
        <taxon>Solanaceae</taxon>
        <taxon>Solanoideae</taxon>
        <taxon>Capsiceae</taxon>
        <taxon>Capsicum</taxon>
    </lineage>
</organism>
<evidence type="ECO:0000313" key="1">
    <source>
        <dbReference type="EMBL" id="PHT73066.1"/>
    </source>
</evidence>
<protein>
    <submittedName>
        <fullName evidence="1">Uncharacterized protein</fullName>
    </submittedName>
</protein>
<keyword evidence="2" id="KW-1185">Reference proteome</keyword>
<sequence>MATFDYYCMMLLVYSKRKLELQSEAVKISSFGDLRFAVCGSVGRIVVDAMGNSENGNSTRPLFLHPLNTVPQQPDSTIQKIDFRFNQI</sequence>
<name>A0A2G2YTJ1_CAPAN</name>
<reference evidence="1 2" key="2">
    <citation type="journal article" date="2017" name="Genome Biol.">
        <title>New reference genome sequences of hot pepper reveal the massive evolution of plant disease-resistance genes by retroduplication.</title>
        <authorList>
            <person name="Kim S."/>
            <person name="Park J."/>
            <person name="Yeom S.I."/>
            <person name="Kim Y.M."/>
            <person name="Seo E."/>
            <person name="Kim K.T."/>
            <person name="Kim M.S."/>
            <person name="Lee J.M."/>
            <person name="Cheong K."/>
            <person name="Shin H.S."/>
            <person name="Kim S.B."/>
            <person name="Han K."/>
            <person name="Lee J."/>
            <person name="Park M."/>
            <person name="Lee H.A."/>
            <person name="Lee H.Y."/>
            <person name="Lee Y."/>
            <person name="Oh S."/>
            <person name="Lee J.H."/>
            <person name="Choi E."/>
            <person name="Choi E."/>
            <person name="Lee S.E."/>
            <person name="Jeon J."/>
            <person name="Kim H."/>
            <person name="Choi G."/>
            <person name="Song H."/>
            <person name="Lee J."/>
            <person name="Lee S.C."/>
            <person name="Kwon J.K."/>
            <person name="Lee H.Y."/>
            <person name="Koo N."/>
            <person name="Hong Y."/>
            <person name="Kim R.W."/>
            <person name="Kang W.H."/>
            <person name="Huh J.H."/>
            <person name="Kang B.C."/>
            <person name="Yang T.J."/>
            <person name="Lee Y.H."/>
            <person name="Bennetzen J.L."/>
            <person name="Choi D."/>
        </authorList>
    </citation>
    <scope>NUCLEOTIDE SEQUENCE [LARGE SCALE GENOMIC DNA]</scope>
    <source>
        <strain evidence="2">cv. CM334</strain>
    </source>
</reference>
<dbReference type="AlphaFoldDB" id="A0A2G2YTJ1"/>
<accession>A0A2G2YTJ1</accession>
<dbReference type="Gramene" id="PHT73066">
    <property type="protein sequence ID" value="PHT73066"/>
    <property type="gene ID" value="T459_23851"/>
</dbReference>
<dbReference type="STRING" id="4072.A0A2G2YTJ1"/>
<evidence type="ECO:0000313" key="2">
    <source>
        <dbReference type="Proteomes" id="UP000222542"/>
    </source>
</evidence>
<reference evidence="1 2" key="1">
    <citation type="journal article" date="2014" name="Nat. Genet.">
        <title>Genome sequence of the hot pepper provides insights into the evolution of pungency in Capsicum species.</title>
        <authorList>
            <person name="Kim S."/>
            <person name="Park M."/>
            <person name="Yeom S.I."/>
            <person name="Kim Y.M."/>
            <person name="Lee J.M."/>
            <person name="Lee H.A."/>
            <person name="Seo E."/>
            <person name="Choi J."/>
            <person name="Cheong K."/>
            <person name="Kim K.T."/>
            <person name="Jung K."/>
            <person name="Lee G.W."/>
            <person name="Oh S.K."/>
            <person name="Bae C."/>
            <person name="Kim S.B."/>
            <person name="Lee H.Y."/>
            <person name="Kim S.Y."/>
            <person name="Kim M.S."/>
            <person name="Kang B.C."/>
            <person name="Jo Y.D."/>
            <person name="Yang H.B."/>
            <person name="Jeong H.J."/>
            <person name="Kang W.H."/>
            <person name="Kwon J.K."/>
            <person name="Shin C."/>
            <person name="Lim J.Y."/>
            <person name="Park J.H."/>
            <person name="Huh J.H."/>
            <person name="Kim J.S."/>
            <person name="Kim B.D."/>
            <person name="Cohen O."/>
            <person name="Paran I."/>
            <person name="Suh M.C."/>
            <person name="Lee S.B."/>
            <person name="Kim Y.K."/>
            <person name="Shin Y."/>
            <person name="Noh S.J."/>
            <person name="Park J."/>
            <person name="Seo Y.S."/>
            <person name="Kwon S.Y."/>
            <person name="Kim H.A."/>
            <person name="Park J.M."/>
            <person name="Kim H.J."/>
            <person name="Choi S.B."/>
            <person name="Bosland P.W."/>
            <person name="Reeves G."/>
            <person name="Jo S.H."/>
            <person name="Lee B.W."/>
            <person name="Cho H.T."/>
            <person name="Choi H.S."/>
            <person name="Lee M.S."/>
            <person name="Yu Y."/>
            <person name="Do Choi Y."/>
            <person name="Park B.S."/>
            <person name="van Deynze A."/>
            <person name="Ashrafi H."/>
            <person name="Hill T."/>
            <person name="Kim W.T."/>
            <person name="Pai H.S."/>
            <person name="Ahn H.K."/>
            <person name="Yeam I."/>
            <person name="Giovannoni J.J."/>
            <person name="Rose J.K."/>
            <person name="Sorensen I."/>
            <person name="Lee S.J."/>
            <person name="Kim R.W."/>
            <person name="Choi I.Y."/>
            <person name="Choi B.S."/>
            <person name="Lim J.S."/>
            <person name="Lee Y.H."/>
            <person name="Choi D."/>
        </authorList>
    </citation>
    <scope>NUCLEOTIDE SEQUENCE [LARGE SCALE GENOMIC DNA]</scope>
    <source>
        <strain evidence="2">cv. CM334</strain>
    </source>
</reference>
<gene>
    <name evidence="1" type="ORF">T459_23851</name>
</gene>